<keyword evidence="5" id="KW-0281">Fimbrium</keyword>
<feature type="region of interest" description="Disordered" evidence="9">
    <location>
        <begin position="50"/>
        <end position="109"/>
    </location>
</feature>
<evidence type="ECO:0000256" key="2">
    <source>
        <dbReference type="ARBA" id="ARBA00018586"/>
    </source>
</evidence>
<evidence type="ECO:0000256" key="8">
    <source>
        <dbReference type="ARBA" id="ARBA00093801"/>
    </source>
</evidence>
<evidence type="ECO:0000256" key="10">
    <source>
        <dbReference type="SAM" id="SignalP"/>
    </source>
</evidence>
<dbReference type="AlphaFoldDB" id="A0A9N7LU05"/>
<reference evidence="11" key="1">
    <citation type="submission" date="2022-06" db="EMBL/GenBank/DDBJ databases">
        <title>Complete genome sequence of Mycobacterium pseudoshottsii NJB1907-Z4.</title>
        <authorList>
            <person name="Komine T."/>
            <person name="Fukano H."/>
            <person name="Wada S."/>
        </authorList>
    </citation>
    <scope>NUCLEOTIDE SEQUENCE</scope>
    <source>
        <strain evidence="11">NJB1907-Z4</strain>
    </source>
</reference>
<sequence length="109" mass="10628">MKTYPRLAATGLAMVLGLGLAGVGVASEAAAQPGAPTQWCPGDFWDPGWGQNWDMGHCHDNWRGPGPNPQPGHAGPGGPGEPAPGQQGPDGPGGPGGPGEGLGGPGGPH</sequence>
<dbReference type="Pfam" id="PF26380">
    <property type="entry name" value="Pilin_Mycobact"/>
    <property type="match status" value="1"/>
</dbReference>
<protein>
    <recommendedName>
        <fullName evidence="2">Pilin</fullName>
    </recommendedName>
    <alternativeName>
        <fullName evidence="8">Pili structural subunit</fullName>
    </alternativeName>
</protein>
<keyword evidence="12" id="KW-1185">Reference proteome</keyword>
<evidence type="ECO:0000313" key="11">
    <source>
        <dbReference type="EMBL" id="BDN83583.1"/>
    </source>
</evidence>
<keyword evidence="3 10" id="KW-0732">Signal</keyword>
<dbReference type="InterPro" id="IPR058759">
    <property type="entry name" value="Pilin_mycobact"/>
</dbReference>
<comment type="subunit">
    <text evidence="7">Forms a homomer composed of subunits assembled in a large structure.</text>
</comment>
<dbReference type="EMBL" id="AP026367">
    <property type="protein sequence ID" value="BDN83583.1"/>
    <property type="molecule type" value="Genomic_DNA"/>
</dbReference>
<evidence type="ECO:0000256" key="5">
    <source>
        <dbReference type="ARBA" id="ARBA00023263"/>
    </source>
</evidence>
<evidence type="ECO:0000256" key="1">
    <source>
        <dbReference type="ARBA" id="ARBA00004561"/>
    </source>
</evidence>
<accession>A0A9N7LU05</accession>
<organism evidence="11 12">
    <name type="scientific">Mycobacterium pseudoshottsii</name>
    <dbReference type="NCBI Taxonomy" id="265949"/>
    <lineage>
        <taxon>Bacteria</taxon>
        <taxon>Bacillati</taxon>
        <taxon>Actinomycetota</taxon>
        <taxon>Actinomycetes</taxon>
        <taxon>Mycobacteriales</taxon>
        <taxon>Mycobacteriaceae</taxon>
        <taxon>Mycobacterium</taxon>
        <taxon>Mycobacterium ulcerans group</taxon>
    </lineage>
</organism>
<proteinExistence type="inferred from homology"/>
<evidence type="ECO:0000256" key="4">
    <source>
        <dbReference type="ARBA" id="ARBA00022889"/>
    </source>
</evidence>
<evidence type="ECO:0000256" key="7">
    <source>
        <dbReference type="ARBA" id="ARBA00093787"/>
    </source>
</evidence>
<dbReference type="Proteomes" id="UP001058626">
    <property type="component" value="Chromosome"/>
</dbReference>
<evidence type="ECO:0000256" key="6">
    <source>
        <dbReference type="ARBA" id="ARBA00093784"/>
    </source>
</evidence>
<keyword evidence="4" id="KW-0130">Cell adhesion</keyword>
<comment type="subcellular location">
    <subcellularLocation>
        <location evidence="1">Fimbrium</location>
    </subcellularLocation>
</comment>
<feature type="signal peptide" evidence="10">
    <location>
        <begin position="1"/>
        <end position="31"/>
    </location>
</feature>
<feature type="chain" id="PRO_5040143936" description="Pilin" evidence="10">
    <location>
        <begin position="32"/>
        <end position="109"/>
    </location>
</feature>
<evidence type="ECO:0000256" key="3">
    <source>
        <dbReference type="ARBA" id="ARBA00022729"/>
    </source>
</evidence>
<name>A0A9N7LU05_9MYCO</name>
<gene>
    <name evidence="11" type="ORF">NJB1907Z4_C37980</name>
</gene>
<evidence type="ECO:0000313" key="12">
    <source>
        <dbReference type="Proteomes" id="UP001058626"/>
    </source>
</evidence>
<evidence type="ECO:0000256" key="9">
    <source>
        <dbReference type="SAM" id="MobiDB-lite"/>
    </source>
</evidence>
<comment type="similarity">
    <text evidence="6">Belongs to the mycobacterial pilin family.</text>
</comment>
<feature type="compositionally biased region" description="Gly residues" evidence="9">
    <location>
        <begin position="88"/>
        <end position="109"/>
    </location>
</feature>